<evidence type="ECO:0000256" key="2">
    <source>
        <dbReference type="SAM" id="SignalP"/>
    </source>
</evidence>
<dbReference type="Gene3D" id="3.40.190.170">
    <property type="entry name" value="Bacterial extracellular solute-binding protein, family 7"/>
    <property type="match status" value="1"/>
</dbReference>
<dbReference type="RefSeq" id="WP_085123639.1">
    <property type="nucleotide sequence ID" value="NZ_FWZX01000012.1"/>
</dbReference>
<gene>
    <name evidence="3" type="ORF">SAMN05428998_112107</name>
</gene>
<dbReference type="Pfam" id="PF03480">
    <property type="entry name" value="DctP"/>
    <property type="match status" value="1"/>
</dbReference>
<sequence length="369" mass="39762">MLGFPKLRKITAGLTFSVAALAAVAHVPQALAETKLVYAGYITRSAVATTLDEWFMDQVEQRSNGRITFERYYSGALMKARDLFPGLTNGAVDIATGAPMAYNPQSYPLSNIMMPYITDKADAATKAIIELYGSNEEIKQEYERQGIKMLWSLAFPDGAIWSNRPIHEPEDLQGVRIRAVSGIGWAMEKLGASPVPMSFTEAVEALNRGAVDAVTNAPFDSGVNVGLPKVAKYATDAGRLGINGISVTGINKARFEGLPEEDQAVILQVAAEVPGQFAKVVNAAIEKAARRMVEQGGDIQVSVSTDAQAAKWKAAVADTLRGRYIESVSRVTKNGGAIYDQFVALVRKHEPDSTYTPGLEAYLKAAGKQ</sequence>
<name>A0A1Y6BZ19_9PROT</name>
<dbReference type="STRING" id="560819.SAMN05428998_112107"/>
<dbReference type="InterPro" id="IPR038404">
    <property type="entry name" value="TRAP_DctP_sf"/>
</dbReference>
<dbReference type="EMBL" id="FWZX01000012">
    <property type="protein sequence ID" value="SMF36830.1"/>
    <property type="molecule type" value="Genomic_DNA"/>
</dbReference>
<evidence type="ECO:0000313" key="3">
    <source>
        <dbReference type="EMBL" id="SMF36830.1"/>
    </source>
</evidence>
<dbReference type="GO" id="GO:0055085">
    <property type="term" value="P:transmembrane transport"/>
    <property type="evidence" value="ECO:0007669"/>
    <property type="project" value="InterPro"/>
</dbReference>
<organism evidence="3 4">
    <name type="scientific">Tistlia consotensis USBA 355</name>
    <dbReference type="NCBI Taxonomy" id="560819"/>
    <lineage>
        <taxon>Bacteria</taxon>
        <taxon>Pseudomonadati</taxon>
        <taxon>Pseudomonadota</taxon>
        <taxon>Alphaproteobacteria</taxon>
        <taxon>Rhodospirillales</taxon>
        <taxon>Rhodovibrionaceae</taxon>
        <taxon>Tistlia</taxon>
    </lineage>
</organism>
<keyword evidence="1 2" id="KW-0732">Signal</keyword>
<dbReference type="NCBIfam" id="NF037995">
    <property type="entry name" value="TRAP_S1"/>
    <property type="match status" value="1"/>
</dbReference>
<evidence type="ECO:0000256" key="1">
    <source>
        <dbReference type="ARBA" id="ARBA00022729"/>
    </source>
</evidence>
<dbReference type="AlphaFoldDB" id="A0A1Y6BZ19"/>
<evidence type="ECO:0000313" key="4">
    <source>
        <dbReference type="Proteomes" id="UP000192917"/>
    </source>
</evidence>
<protein>
    <submittedName>
        <fullName evidence="3">TRAP-type C4-dicarboxylate transport system, substrate-binding protein</fullName>
    </submittedName>
</protein>
<keyword evidence="4" id="KW-1185">Reference proteome</keyword>
<accession>A0A1Y6BZ19</accession>
<feature type="chain" id="PRO_5012576894" evidence="2">
    <location>
        <begin position="33"/>
        <end position="369"/>
    </location>
</feature>
<proteinExistence type="predicted"/>
<dbReference type="SUPFAM" id="SSF53850">
    <property type="entry name" value="Periplasmic binding protein-like II"/>
    <property type="match status" value="1"/>
</dbReference>
<dbReference type="PANTHER" id="PTHR33376:SF15">
    <property type="entry name" value="BLL6794 PROTEIN"/>
    <property type="match status" value="1"/>
</dbReference>
<dbReference type="PANTHER" id="PTHR33376">
    <property type="match status" value="1"/>
</dbReference>
<feature type="signal peptide" evidence="2">
    <location>
        <begin position="1"/>
        <end position="32"/>
    </location>
</feature>
<dbReference type="Proteomes" id="UP000192917">
    <property type="component" value="Unassembled WGS sequence"/>
</dbReference>
<reference evidence="3 4" key="1">
    <citation type="submission" date="2017-04" db="EMBL/GenBank/DDBJ databases">
        <authorList>
            <person name="Afonso C.L."/>
            <person name="Miller P.J."/>
            <person name="Scott M.A."/>
            <person name="Spackman E."/>
            <person name="Goraichik I."/>
            <person name="Dimitrov K.M."/>
            <person name="Suarez D.L."/>
            <person name="Swayne D.E."/>
        </authorList>
    </citation>
    <scope>NUCLEOTIDE SEQUENCE [LARGE SCALE GENOMIC DNA]</scope>
    <source>
        <strain evidence="3 4">USBA 355</strain>
    </source>
</reference>
<dbReference type="InterPro" id="IPR018389">
    <property type="entry name" value="DctP_fam"/>
</dbReference>